<organism evidence="1 2">
    <name type="scientific">Parachaetomium inaequale</name>
    <dbReference type="NCBI Taxonomy" id="2588326"/>
    <lineage>
        <taxon>Eukaryota</taxon>
        <taxon>Fungi</taxon>
        <taxon>Dikarya</taxon>
        <taxon>Ascomycota</taxon>
        <taxon>Pezizomycotina</taxon>
        <taxon>Sordariomycetes</taxon>
        <taxon>Sordariomycetidae</taxon>
        <taxon>Sordariales</taxon>
        <taxon>Chaetomiaceae</taxon>
        <taxon>Parachaetomium</taxon>
    </lineage>
</organism>
<dbReference type="Proteomes" id="UP001303115">
    <property type="component" value="Unassembled WGS sequence"/>
</dbReference>
<dbReference type="EMBL" id="MU854321">
    <property type="protein sequence ID" value="KAK4044172.1"/>
    <property type="molecule type" value="Genomic_DNA"/>
</dbReference>
<protein>
    <submittedName>
        <fullName evidence="1">Uncharacterized protein</fullName>
    </submittedName>
</protein>
<comment type="caution">
    <text evidence="1">The sequence shown here is derived from an EMBL/GenBank/DDBJ whole genome shotgun (WGS) entry which is preliminary data.</text>
</comment>
<keyword evidence="2" id="KW-1185">Reference proteome</keyword>
<gene>
    <name evidence="1" type="ORF">C8A01DRAFT_31775</name>
</gene>
<evidence type="ECO:0000313" key="1">
    <source>
        <dbReference type="EMBL" id="KAK4044172.1"/>
    </source>
</evidence>
<accession>A0AAN6PNT3</accession>
<evidence type="ECO:0000313" key="2">
    <source>
        <dbReference type="Proteomes" id="UP001303115"/>
    </source>
</evidence>
<proteinExistence type="predicted"/>
<reference evidence="2" key="1">
    <citation type="journal article" date="2023" name="Mol. Phylogenet. Evol.">
        <title>Genome-scale phylogeny and comparative genomics of the fungal order Sordariales.</title>
        <authorList>
            <person name="Hensen N."/>
            <person name="Bonometti L."/>
            <person name="Westerberg I."/>
            <person name="Brannstrom I.O."/>
            <person name="Guillou S."/>
            <person name="Cros-Aarteil S."/>
            <person name="Calhoun S."/>
            <person name="Haridas S."/>
            <person name="Kuo A."/>
            <person name="Mondo S."/>
            <person name="Pangilinan J."/>
            <person name="Riley R."/>
            <person name="LaButti K."/>
            <person name="Andreopoulos B."/>
            <person name="Lipzen A."/>
            <person name="Chen C."/>
            <person name="Yan M."/>
            <person name="Daum C."/>
            <person name="Ng V."/>
            <person name="Clum A."/>
            <person name="Steindorff A."/>
            <person name="Ohm R.A."/>
            <person name="Martin F."/>
            <person name="Silar P."/>
            <person name="Natvig D.O."/>
            <person name="Lalanne C."/>
            <person name="Gautier V."/>
            <person name="Ament-Velasquez S.L."/>
            <person name="Kruys A."/>
            <person name="Hutchinson M.I."/>
            <person name="Powell A.J."/>
            <person name="Barry K."/>
            <person name="Miller A.N."/>
            <person name="Grigoriev I.V."/>
            <person name="Debuchy R."/>
            <person name="Gladieux P."/>
            <person name="Hiltunen Thoren M."/>
            <person name="Johannesson H."/>
        </authorList>
    </citation>
    <scope>NUCLEOTIDE SEQUENCE [LARGE SCALE GENOMIC DNA]</scope>
    <source>
        <strain evidence="2">CBS 284.82</strain>
    </source>
</reference>
<name>A0AAN6PNT3_9PEZI</name>
<sequence length="203" mass="22176">MLICVIFTQGQGRPNITRRRRVDARVVEALRSLGVSIRKRDVQIELTNLVDEATALAQRVARAPGRDVERSEFVLELQQHNRLGRLLSLDQFEQFFYDDRARQPVEDPAAHCHLAPAVDAFEAAAWFWSTPEAFLEDDQTRTAQPPRQLLTTFAAFAAGPAAGPTSVAAANDPAYVSLAAGVDAMDLDDDVAGAVGSEMEVDG</sequence>
<dbReference type="AlphaFoldDB" id="A0AAN6PNT3"/>